<accession>A0A0G4L2D8</accession>
<evidence type="ECO:0000313" key="3">
    <source>
        <dbReference type="Proteomes" id="UP000044602"/>
    </source>
</evidence>
<protein>
    <recommendedName>
        <fullName evidence="4">CBM1 domain-containing protein</fullName>
    </recommendedName>
</protein>
<proteinExistence type="predicted"/>
<organism evidence="2 3">
    <name type="scientific">Verticillium longisporum</name>
    <name type="common">Verticillium dahliae var. longisporum</name>
    <dbReference type="NCBI Taxonomy" id="100787"/>
    <lineage>
        <taxon>Eukaryota</taxon>
        <taxon>Fungi</taxon>
        <taxon>Dikarya</taxon>
        <taxon>Ascomycota</taxon>
        <taxon>Pezizomycotina</taxon>
        <taxon>Sordariomycetes</taxon>
        <taxon>Hypocreomycetidae</taxon>
        <taxon>Glomerellales</taxon>
        <taxon>Plectosphaerellaceae</taxon>
        <taxon>Verticillium</taxon>
    </lineage>
</organism>
<keyword evidence="1" id="KW-0732">Signal</keyword>
<feature type="signal peptide" evidence="1">
    <location>
        <begin position="1"/>
        <end position="23"/>
    </location>
</feature>
<evidence type="ECO:0008006" key="4">
    <source>
        <dbReference type="Google" id="ProtNLM"/>
    </source>
</evidence>
<keyword evidence="3" id="KW-1185">Reference proteome</keyword>
<evidence type="ECO:0000313" key="2">
    <source>
        <dbReference type="EMBL" id="CRK16177.1"/>
    </source>
</evidence>
<feature type="chain" id="PRO_5002565754" description="CBM1 domain-containing protein" evidence="1">
    <location>
        <begin position="24"/>
        <end position="67"/>
    </location>
</feature>
<gene>
    <name evidence="2" type="ORF">BN1708_011673</name>
</gene>
<sequence>MKFNIAAILLVTGLAAAAPAVQAETRGESLEKRGCGAGYLCTSGYCHYNSCSPGIAGCTLIRTKTRC</sequence>
<reference evidence="2 3" key="1">
    <citation type="submission" date="2015-05" db="EMBL/GenBank/DDBJ databases">
        <authorList>
            <person name="Wang D.B."/>
            <person name="Wang M."/>
        </authorList>
    </citation>
    <scope>NUCLEOTIDE SEQUENCE [LARGE SCALE GENOMIC DNA]</scope>
    <source>
        <strain evidence="2">VL1</strain>
    </source>
</reference>
<dbReference type="EMBL" id="CVQH01007224">
    <property type="protein sequence ID" value="CRK16177.1"/>
    <property type="molecule type" value="Genomic_DNA"/>
</dbReference>
<dbReference type="Proteomes" id="UP000044602">
    <property type="component" value="Unassembled WGS sequence"/>
</dbReference>
<name>A0A0G4L2D8_VERLO</name>
<evidence type="ECO:0000256" key="1">
    <source>
        <dbReference type="SAM" id="SignalP"/>
    </source>
</evidence>
<dbReference type="AlphaFoldDB" id="A0A0G4L2D8"/>